<dbReference type="GO" id="GO:0008270">
    <property type="term" value="F:zinc ion binding"/>
    <property type="evidence" value="ECO:0007669"/>
    <property type="project" value="UniProtKB-KW"/>
</dbReference>
<dbReference type="PANTHER" id="PTHR35391">
    <property type="entry name" value="C2H2-TYPE DOMAIN-CONTAINING PROTEIN-RELATED"/>
    <property type="match status" value="1"/>
</dbReference>
<evidence type="ECO:0000256" key="1">
    <source>
        <dbReference type="PROSITE-ProRule" id="PRU00042"/>
    </source>
</evidence>
<evidence type="ECO:0000259" key="3">
    <source>
        <dbReference type="PROSITE" id="PS50157"/>
    </source>
</evidence>
<feature type="domain" description="C2H2-type" evidence="3">
    <location>
        <begin position="390"/>
        <end position="421"/>
    </location>
</feature>
<keyword evidence="5" id="KW-1185">Reference proteome</keyword>
<keyword evidence="4" id="KW-0808">Transferase</keyword>
<dbReference type="PROSITE" id="PS00028">
    <property type="entry name" value="ZINC_FINGER_C2H2_1"/>
    <property type="match status" value="1"/>
</dbReference>
<accession>A0A1S7UNI4</accession>
<dbReference type="GO" id="GO:0016301">
    <property type="term" value="F:kinase activity"/>
    <property type="evidence" value="ECO:0007669"/>
    <property type="project" value="UniProtKB-KW"/>
</dbReference>
<dbReference type="STRING" id="77044.A0A1S7UNI4"/>
<feature type="compositionally biased region" description="Basic and acidic residues" evidence="2">
    <location>
        <begin position="214"/>
        <end position="242"/>
    </location>
</feature>
<dbReference type="InterPro" id="IPR013087">
    <property type="entry name" value="Znf_C2H2_type"/>
</dbReference>
<dbReference type="SMART" id="SM00355">
    <property type="entry name" value="ZnF_C2H2"/>
    <property type="match status" value="2"/>
</dbReference>
<keyword evidence="1" id="KW-0479">Metal-binding</keyword>
<protein>
    <submittedName>
        <fullName evidence="4">Putative serine threonine protein kinase</fullName>
    </submittedName>
</protein>
<dbReference type="Proteomes" id="UP000054516">
    <property type="component" value="Unassembled WGS sequence"/>
</dbReference>
<keyword evidence="4" id="KW-0418">Kinase</keyword>
<feature type="compositionally biased region" description="Polar residues" evidence="2">
    <location>
        <begin position="244"/>
        <end position="266"/>
    </location>
</feature>
<organism evidence="4">
    <name type="scientific">Rosellinia necatrix</name>
    <name type="common">White root-rot fungus</name>
    <dbReference type="NCBI Taxonomy" id="77044"/>
    <lineage>
        <taxon>Eukaryota</taxon>
        <taxon>Fungi</taxon>
        <taxon>Dikarya</taxon>
        <taxon>Ascomycota</taxon>
        <taxon>Pezizomycotina</taxon>
        <taxon>Sordariomycetes</taxon>
        <taxon>Xylariomycetidae</taxon>
        <taxon>Xylariales</taxon>
        <taxon>Xylariaceae</taxon>
        <taxon>Rosellinia</taxon>
    </lineage>
</organism>
<dbReference type="OrthoDB" id="163438at2759"/>
<sequence>MESSVGLDRDSLHEAAHQTAEDIYSHARACEFLFTEYLQPSESLRIYHNKVHEYERRFLLWASFLGVFASEGTSLDERLQYAPETKELVLSMLQVLRRNLKRGIIRHLINPAMGPSIEVPKSDGILYGITGSIDRLHRLAIAMQYPPRTDKVDRVRNFASKQAPDDFYDLILTRLEYVFPSAEKTLRAELAESIVYRRHRLLWTRRSSTMLAHQRVEKTENRPVEKEQEKASRSSKFGDDPHAGSTQQDSISGASNRGVLSSGQPSQLLQRADENSYHDQIVGQEDNHSSCSSNSLPKARYPDPPLAGGDEERLVCEYCLQEIQLPLGGTDKARNAVWRAHIDKDLRPYVCISEQCRGFPVDFFNVKEWKAHMQNAHHADWIQFVHRVTWQCPHCNDNFMTKELLHNHLTENHQKHYATSPDPLELAEDIIRSETTRFRAADECPLCGPPPWNEQDSQQKDGPSGTLPNDLQGHFLDLTLRKTIRKALTMLAT</sequence>
<proteinExistence type="predicted"/>
<feature type="region of interest" description="Disordered" evidence="2">
    <location>
        <begin position="284"/>
        <end position="306"/>
    </location>
</feature>
<keyword evidence="1" id="KW-0863">Zinc-finger</keyword>
<feature type="region of interest" description="Disordered" evidence="2">
    <location>
        <begin position="213"/>
        <end position="266"/>
    </location>
</feature>
<dbReference type="EMBL" id="DF977484">
    <property type="protein sequence ID" value="GAP84977.2"/>
    <property type="molecule type" value="Genomic_DNA"/>
</dbReference>
<name>A0A1S7UNI4_ROSNE</name>
<gene>
    <name evidence="4" type="ORF">SAMD00023353_3900090</name>
</gene>
<evidence type="ECO:0000313" key="4">
    <source>
        <dbReference type="EMBL" id="GAP84977.2"/>
    </source>
</evidence>
<dbReference type="PROSITE" id="PS50157">
    <property type="entry name" value="ZINC_FINGER_C2H2_2"/>
    <property type="match status" value="1"/>
</dbReference>
<evidence type="ECO:0000256" key="2">
    <source>
        <dbReference type="SAM" id="MobiDB-lite"/>
    </source>
</evidence>
<dbReference type="AlphaFoldDB" id="A0A1S7UNI4"/>
<reference evidence="4" key="1">
    <citation type="submission" date="2016-03" db="EMBL/GenBank/DDBJ databases">
        <title>Draft genome sequence of Rosellinia necatrix.</title>
        <authorList>
            <person name="Kanematsu S."/>
        </authorList>
    </citation>
    <scope>NUCLEOTIDE SEQUENCE [LARGE SCALE GENOMIC DNA]</scope>
    <source>
        <strain evidence="4">W97</strain>
    </source>
</reference>
<feature type="region of interest" description="Disordered" evidence="2">
    <location>
        <begin position="442"/>
        <end position="470"/>
    </location>
</feature>
<evidence type="ECO:0000313" key="5">
    <source>
        <dbReference type="Proteomes" id="UP000054516"/>
    </source>
</evidence>
<keyword evidence="1" id="KW-0862">Zinc</keyword>
<dbReference type="OMA" id="DISPYTC"/>
<dbReference type="PANTHER" id="PTHR35391:SF5">
    <property type="entry name" value="DUF6590 DOMAIN-CONTAINING PROTEIN"/>
    <property type="match status" value="1"/>
</dbReference>